<reference evidence="1 2" key="1">
    <citation type="submission" date="2016-11" db="EMBL/GenBank/DDBJ databases">
        <title>Genome sequence of Sphingomonas jeddahensis G39.</title>
        <authorList>
            <person name="Poehlein A."/>
            <person name="Wuebbeler J.H."/>
            <person name="Steinbuechel A."/>
            <person name="Daniel R."/>
        </authorList>
    </citation>
    <scope>NUCLEOTIDE SEQUENCE [LARGE SCALE GENOMIC DNA]</scope>
    <source>
        <strain evidence="1 2">G39</strain>
    </source>
</reference>
<protein>
    <recommendedName>
        <fullName evidence="3">Copper chaperone PCu(A)C</fullName>
    </recommendedName>
</protein>
<dbReference type="Gene3D" id="2.60.40.1890">
    <property type="entry name" value="PCu(A)C copper chaperone"/>
    <property type="match status" value="1"/>
</dbReference>
<dbReference type="OrthoDB" id="9796962at2"/>
<dbReference type="PANTHER" id="PTHR36302">
    <property type="entry name" value="BLR7088 PROTEIN"/>
    <property type="match status" value="1"/>
</dbReference>
<dbReference type="SUPFAM" id="SSF110087">
    <property type="entry name" value="DR1885-like metal-binding protein"/>
    <property type="match status" value="1"/>
</dbReference>
<dbReference type="RefSeq" id="WP_076743324.1">
    <property type="nucleotide sequence ID" value="NZ_MPSB01000002.1"/>
</dbReference>
<dbReference type="InterPro" id="IPR007410">
    <property type="entry name" value="LpqE-like"/>
</dbReference>
<dbReference type="EMBL" id="MPSB01000002">
    <property type="protein sequence ID" value="ONF97063.1"/>
    <property type="molecule type" value="Genomic_DNA"/>
</dbReference>
<dbReference type="AlphaFoldDB" id="A0A1V2EWZ8"/>
<dbReference type="Pfam" id="PF04314">
    <property type="entry name" value="PCuAC"/>
    <property type="match status" value="1"/>
</dbReference>
<accession>A0A1V2EWZ8</accession>
<evidence type="ECO:0008006" key="3">
    <source>
        <dbReference type="Google" id="ProtNLM"/>
    </source>
</evidence>
<organism evidence="1 2">
    <name type="scientific">Sphingomonas jeddahensis</name>
    <dbReference type="NCBI Taxonomy" id="1915074"/>
    <lineage>
        <taxon>Bacteria</taxon>
        <taxon>Pseudomonadati</taxon>
        <taxon>Pseudomonadota</taxon>
        <taxon>Alphaproteobacteria</taxon>
        <taxon>Sphingomonadales</taxon>
        <taxon>Sphingomonadaceae</taxon>
        <taxon>Sphingomonas</taxon>
    </lineage>
</organism>
<dbReference type="PROSITE" id="PS51257">
    <property type="entry name" value="PROKAR_LIPOPROTEIN"/>
    <property type="match status" value="1"/>
</dbReference>
<keyword evidence="2" id="KW-1185">Reference proteome</keyword>
<dbReference type="PANTHER" id="PTHR36302:SF1">
    <property type="entry name" value="COPPER CHAPERONE PCU(A)C"/>
    <property type="match status" value="1"/>
</dbReference>
<name>A0A1V2EWZ8_9SPHN</name>
<gene>
    <name evidence="1" type="ORF">SPHI_04990</name>
</gene>
<dbReference type="Proteomes" id="UP000188729">
    <property type="component" value="Unassembled WGS sequence"/>
</dbReference>
<evidence type="ECO:0000313" key="1">
    <source>
        <dbReference type="EMBL" id="ONF97063.1"/>
    </source>
</evidence>
<dbReference type="STRING" id="1915074.SPHI_04990"/>
<proteinExistence type="predicted"/>
<sequence>MFRFAASLLATATVLSGCAQEKQLYISDAWVRLAAVEGRPAAGYFTIHGGPADATLVSVSTDVATRTELHESRMTHSGGMAMDSLRQVPVPALKQVRFAPGGKHAMLFNLNPVVKPGGTLTFTFTFADATRIQQNARVIAAGDPAPTKN</sequence>
<comment type="caution">
    <text evidence="1">The sequence shown here is derived from an EMBL/GenBank/DDBJ whole genome shotgun (WGS) entry which is preliminary data.</text>
</comment>
<dbReference type="InterPro" id="IPR036182">
    <property type="entry name" value="PCuAC_sf"/>
</dbReference>
<evidence type="ECO:0000313" key="2">
    <source>
        <dbReference type="Proteomes" id="UP000188729"/>
    </source>
</evidence>
<dbReference type="InterPro" id="IPR058248">
    <property type="entry name" value="Lxx211020-like"/>
</dbReference>